<name>A0A9N9BT48_9GLOM</name>
<feature type="non-terminal residue" evidence="1">
    <location>
        <position position="55"/>
    </location>
</feature>
<accession>A0A9N9BT48</accession>
<dbReference type="EMBL" id="CAJVPY010002892">
    <property type="protein sequence ID" value="CAG8575003.1"/>
    <property type="molecule type" value="Genomic_DNA"/>
</dbReference>
<dbReference type="AlphaFoldDB" id="A0A9N9BT48"/>
<protein>
    <submittedName>
        <fullName evidence="1">18655_t:CDS:1</fullName>
    </submittedName>
</protein>
<sequence length="55" mass="6182">MTVPSVVSRLEASRLSRQTKNLLVEVRLLFTDDLVDDSVSRLLVDRLTTLTVPVN</sequence>
<dbReference type="Proteomes" id="UP000789405">
    <property type="component" value="Unassembled WGS sequence"/>
</dbReference>
<evidence type="ECO:0000313" key="1">
    <source>
        <dbReference type="EMBL" id="CAG8575003.1"/>
    </source>
</evidence>
<gene>
    <name evidence="1" type="ORF">DERYTH_LOCUS6397</name>
</gene>
<organism evidence="1 2">
    <name type="scientific">Dentiscutata erythropus</name>
    <dbReference type="NCBI Taxonomy" id="1348616"/>
    <lineage>
        <taxon>Eukaryota</taxon>
        <taxon>Fungi</taxon>
        <taxon>Fungi incertae sedis</taxon>
        <taxon>Mucoromycota</taxon>
        <taxon>Glomeromycotina</taxon>
        <taxon>Glomeromycetes</taxon>
        <taxon>Diversisporales</taxon>
        <taxon>Gigasporaceae</taxon>
        <taxon>Dentiscutata</taxon>
    </lineage>
</organism>
<comment type="caution">
    <text evidence="1">The sequence shown here is derived from an EMBL/GenBank/DDBJ whole genome shotgun (WGS) entry which is preliminary data.</text>
</comment>
<evidence type="ECO:0000313" key="2">
    <source>
        <dbReference type="Proteomes" id="UP000789405"/>
    </source>
</evidence>
<proteinExistence type="predicted"/>
<reference evidence="1" key="1">
    <citation type="submission" date="2021-06" db="EMBL/GenBank/DDBJ databases">
        <authorList>
            <person name="Kallberg Y."/>
            <person name="Tangrot J."/>
            <person name="Rosling A."/>
        </authorList>
    </citation>
    <scope>NUCLEOTIDE SEQUENCE</scope>
    <source>
        <strain evidence="1">MA453B</strain>
    </source>
</reference>
<keyword evidence="2" id="KW-1185">Reference proteome</keyword>